<dbReference type="EMBL" id="PUIA01000035">
    <property type="protein sequence ID" value="PQO33398.1"/>
    <property type="molecule type" value="Genomic_DNA"/>
</dbReference>
<comment type="caution">
    <text evidence="1">The sequence shown here is derived from an EMBL/GenBank/DDBJ whole genome shotgun (WGS) entry which is preliminary data.</text>
</comment>
<reference evidence="1 2" key="1">
    <citation type="submission" date="2018-02" db="EMBL/GenBank/DDBJ databases">
        <title>Comparative genomes isolates from brazilian mangrove.</title>
        <authorList>
            <person name="Araujo J.E."/>
            <person name="Taketani R.G."/>
            <person name="Silva M.C.P."/>
            <person name="Loureco M.V."/>
            <person name="Andreote F.D."/>
        </authorList>
    </citation>
    <scope>NUCLEOTIDE SEQUENCE [LARGE SCALE GENOMIC DNA]</scope>
    <source>
        <strain evidence="1 2">HEX-2 MGV</strain>
    </source>
</reference>
<dbReference type="AlphaFoldDB" id="A0A2S8FMH6"/>
<proteinExistence type="predicted"/>
<gene>
    <name evidence="1" type="ORF">C5Y96_11160</name>
</gene>
<accession>A0A2S8FMH6</accession>
<evidence type="ECO:0000313" key="2">
    <source>
        <dbReference type="Proteomes" id="UP000240009"/>
    </source>
</evidence>
<evidence type="ECO:0000313" key="1">
    <source>
        <dbReference type="EMBL" id="PQO33398.1"/>
    </source>
</evidence>
<sequence>MEPMMSLYGRLSLVASWLLFGLALGCGPLMEPRLDATSEETLRTSLNQMVSGMSEIERREFIADARSMLIMTGARSQQHVDALNGIETPPVEVLKPLHGMTVTEIRAKVADRNTRMAESFERSRQMGDEIKAKAHAGMPEMHRPFAP</sequence>
<dbReference type="Proteomes" id="UP000240009">
    <property type="component" value="Unassembled WGS sequence"/>
</dbReference>
<organism evidence="1 2">
    <name type="scientific">Blastopirellula marina</name>
    <dbReference type="NCBI Taxonomy" id="124"/>
    <lineage>
        <taxon>Bacteria</taxon>
        <taxon>Pseudomonadati</taxon>
        <taxon>Planctomycetota</taxon>
        <taxon>Planctomycetia</taxon>
        <taxon>Pirellulales</taxon>
        <taxon>Pirellulaceae</taxon>
        <taxon>Blastopirellula</taxon>
    </lineage>
</organism>
<protein>
    <submittedName>
        <fullName evidence="1">Uncharacterized protein</fullName>
    </submittedName>
</protein>
<name>A0A2S8FMH6_9BACT</name>